<name>A0ABQ6BER9_9CAUL</name>
<reference evidence="3" key="1">
    <citation type="journal article" date="2019" name="Int. J. Syst. Evol. Microbiol.">
        <title>The Global Catalogue of Microorganisms (GCM) 10K type strain sequencing project: providing services to taxonomists for standard genome sequencing and annotation.</title>
        <authorList>
            <consortium name="The Broad Institute Genomics Platform"/>
            <consortium name="The Broad Institute Genome Sequencing Center for Infectious Disease"/>
            <person name="Wu L."/>
            <person name="Ma J."/>
        </authorList>
    </citation>
    <scope>NUCLEOTIDE SEQUENCE [LARGE SCALE GENOMIC DNA]</scope>
    <source>
        <strain evidence="3">NBRC 110107</strain>
    </source>
</reference>
<dbReference type="Proteomes" id="UP001156921">
    <property type="component" value="Unassembled WGS sequence"/>
</dbReference>
<protein>
    <recommendedName>
        <fullName evidence="1">DUF2779 domain-containing protein</fullName>
    </recommendedName>
</protein>
<dbReference type="EMBL" id="BSOY01000005">
    <property type="protein sequence ID" value="GLS00428.1"/>
    <property type="molecule type" value="Genomic_DNA"/>
</dbReference>
<proteinExistence type="predicted"/>
<accession>A0ABQ6BER9</accession>
<evidence type="ECO:0000259" key="1">
    <source>
        <dbReference type="Pfam" id="PF11074"/>
    </source>
</evidence>
<dbReference type="Pfam" id="PF11074">
    <property type="entry name" value="DUF2779"/>
    <property type="match status" value="1"/>
</dbReference>
<dbReference type="InterPro" id="IPR021301">
    <property type="entry name" value="DUF2779"/>
</dbReference>
<sequence>MTTSAPPMRPGLSKSQIAAFEQCARRLWLAVHQPDSAVTDDSAQARFDTGREVGAVARSLAPEGVLVDADPDLEAALVATRAWFAAIDRPVFEATFEHEGVLIRIDVLEPMADGGWRVAEVKSSTSTKPHYRADLATQVWVARQAGVPIGSATIRHIDNRFLLTEPGRFEGLLADHECLADIEVLVAERPTVIEAARAVLTGPDPAIAPGDHCVSPHPCPFSDHCNRGLPEPPAWPVTILPNGGGRRWLDVGVHDLLAVPEAALTNPVHRRVYEATLSGVTFHDVDAARAAIGDWAFPRAWLDFETIAFAVPRWIGTRPYQQIPFQFSVHVEQQDGGIEHRAFLSLDGEDPRRACAQALIDAVPEAGAVIAYSASFERSRIRELAVAFPDLAPPLSAMADRLVDLLPATRAAWYHRDQRGSWSIKAVLPTIAPELDYGGLQVKDGEQAQAAWREITGGADEVRRTQLERGLLAYCERDTWAMVVLARRLCAD</sequence>
<comment type="caution">
    <text evidence="2">The sequence shown here is derived from an EMBL/GenBank/DDBJ whole genome shotgun (WGS) entry which is preliminary data.</text>
</comment>
<gene>
    <name evidence="2" type="ORF">GCM10007859_04340</name>
</gene>
<evidence type="ECO:0000313" key="3">
    <source>
        <dbReference type="Proteomes" id="UP001156921"/>
    </source>
</evidence>
<evidence type="ECO:0000313" key="2">
    <source>
        <dbReference type="EMBL" id="GLS00428.1"/>
    </source>
</evidence>
<keyword evidence="3" id="KW-1185">Reference proteome</keyword>
<feature type="domain" description="DUF2779" evidence="1">
    <location>
        <begin position="301"/>
        <end position="423"/>
    </location>
</feature>
<organism evidence="2 3">
    <name type="scientific">Brevundimonas denitrificans</name>
    <dbReference type="NCBI Taxonomy" id="1443434"/>
    <lineage>
        <taxon>Bacteria</taxon>
        <taxon>Pseudomonadati</taxon>
        <taxon>Pseudomonadota</taxon>
        <taxon>Alphaproteobacteria</taxon>
        <taxon>Caulobacterales</taxon>
        <taxon>Caulobacteraceae</taxon>
        <taxon>Brevundimonas</taxon>
    </lineage>
</organism>